<comment type="caution">
    <text evidence="1">The sequence shown here is derived from an EMBL/GenBank/DDBJ whole genome shotgun (WGS) entry which is preliminary data.</text>
</comment>
<dbReference type="Proteomes" id="UP001558850">
    <property type="component" value="Unassembled WGS sequence"/>
</dbReference>
<sequence length="196" mass="22603">MIYYCDHCERHTNFHPLQVHILPDEGPPEEHTFAKCDACSKPAIFVREDVGDGFENDSYYRLYPPHDRHMGFMLPPVVRTSYEEAVKCEGAKSWIACVTMVGRTLEAVTKAYDPKQKTMFAGLQAMHKDGTISQEIFTWANELRVIRNFGAHATDEPISRQDAEEALDFLQAILELIYYMRPKFQQMKARREAAKP</sequence>
<accession>A0ACC6TXI9</accession>
<gene>
    <name evidence="1" type="ORF">AB4Y32_09855</name>
</gene>
<organism evidence="1 2">
    <name type="scientific">Paraburkholderia phymatum</name>
    <dbReference type="NCBI Taxonomy" id="148447"/>
    <lineage>
        <taxon>Bacteria</taxon>
        <taxon>Pseudomonadati</taxon>
        <taxon>Pseudomonadota</taxon>
        <taxon>Betaproteobacteria</taxon>
        <taxon>Burkholderiales</taxon>
        <taxon>Burkholderiaceae</taxon>
        <taxon>Paraburkholderia</taxon>
    </lineage>
</organism>
<evidence type="ECO:0000313" key="1">
    <source>
        <dbReference type="EMBL" id="MEX3932098.1"/>
    </source>
</evidence>
<reference evidence="1" key="1">
    <citation type="submission" date="2024-07" db="EMBL/GenBank/DDBJ databases">
        <title>A survey of Mimosa microsymbionts across Brazilian biomes reveals a high diversity of Paraburkholderia nodulating endemic species, but also that Cupriavidus is common as a symbiont of widespread species.</title>
        <authorList>
            <person name="Rouws L."/>
            <person name="Barauna A."/>
            <person name="Beukes C."/>
            <person name="Rouws J.R.C."/>
            <person name="De Faria S.M."/>
            <person name="Gross E."/>
            <person name="Bueno Dos Reis Junior F."/>
            <person name="Simon M.F."/>
            <person name="Maluk M."/>
            <person name="Odee D.W."/>
            <person name="Kenicer G."/>
            <person name="Young J.P.W."/>
            <person name="Reis V.M."/>
            <person name="Zilli J."/>
            <person name="James E.K."/>
        </authorList>
    </citation>
    <scope>NUCLEOTIDE SEQUENCE</scope>
    <source>
        <strain evidence="1">EG181B</strain>
    </source>
</reference>
<proteinExistence type="predicted"/>
<dbReference type="EMBL" id="JBFRCH010000004">
    <property type="protein sequence ID" value="MEX3932098.1"/>
    <property type="molecule type" value="Genomic_DNA"/>
</dbReference>
<name>A0ACC6TXI9_9BURK</name>
<keyword evidence="2" id="KW-1185">Reference proteome</keyword>
<protein>
    <submittedName>
        <fullName evidence="1">DUF4145 domain-containing protein</fullName>
    </submittedName>
</protein>
<evidence type="ECO:0000313" key="2">
    <source>
        <dbReference type="Proteomes" id="UP001558850"/>
    </source>
</evidence>